<feature type="compositionally biased region" description="Low complexity" evidence="2">
    <location>
        <begin position="64"/>
        <end position="74"/>
    </location>
</feature>
<dbReference type="Gene3D" id="3.30.200.20">
    <property type="entry name" value="Phosphorylase Kinase, domain 1"/>
    <property type="match status" value="1"/>
</dbReference>
<comment type="caution">
    <text evidence="4">The sequence shown here is derived from an EMBL/GenBank/DDBJ whole genome shotgun (WGS) entry which is preliminary data.</text>
</comment>
<dbReference type="Gene3D" id="1.10.510.10">
    <property type="entry name" value="Transferase(Phosphotransferase) domain 1"/>
    <property type="match status" value="1"/>
</dbReference>
<dbReference type="SUPFAM" id="SSF56112">
    <property type="entry name" value="Protein kinase-like (PK-like)"/>
    <property type="match status" value="1"/>
</dbReference>
<evidence type="ECO:0000256" key="2">
    <source>
        <dbReference type="SAM" id="MobiDB-lite"/>
    </source>
</evidence>
<dbReference type="PROSITE" id="PS50011">
    <property type="entry name" value="PROTEIN_KINASE_DOM"/>
    <property type="match status" value="1"/>
</dbReference>
<proteinExistence type="inferred from homology"/>
<evidence type="ECO:0000313" key="4">
    <source>
        <dbReference type="EMBL" id="GMH65239.1"/>
    </source>
</evidence>
<dbReference type="InterPro" id="IPR047173">
    <property type="entry name" value="STRAD_A/B-like"/>
</dbReference>
<gene>
    <name evidence="4" type="ORF">TrRE_jg1592</name>
</gene>
<organism evidence="4 5">
    <name type="scientific">Triparma retinervis</name>
    <dbReference type="NCBI Taxonomy" id="2557542"/>
    <lineage>
        <taxon>Eukaryota</taxon>
        <taxon>Sar</taxon>
        <taxon>Stramenopiles</taxon>
        <taxon>Ochrophyta</taxon>
        <taxon>Bolidophyceae</taxon>
        <taxon>Parmales</taxon>
        <taxon>Triparmaceae</taxon>
        <taxon>Triparma</taxon>
    </lineage>
</organism>
<dbReference type="Proteomes" id="UP001165082">
    <property type="component" value="Unassembled WGS sequence"/>
</dbReference>
<sequence length="281" mass="29527">MSLFLNATHPSPPSGTPDPSTVSKSNASHTWPVEASKYVLTKVIGRGAFAQVYAARVKVDKVQGTTGTSPSDGNDTGGGSDGAGDCAGLSVATSSLAIKAPQAPGAGQYYPHCAIKVLDLESLSSSLSDIRHEVSIMRSISHPNVLDAYACFLEEGGSRMWLVSQIMAKGSCLNALKVLAEQGITGFPEAAISYVLHSTLLGLSYFHSNGHIHRDVKAGNILLGSLGGVRLADFGVSGWLHLGGDRREATKTFVGTPCWMAPEVMEQVDGYDYSADIWSLG</sequence>
<reference evidence="4" key="1">
    <citation type="submission" date="2022-07" db="EMBL/GenBank/DDBJ databases">
        <title>Genome analysis of Parmales, a sister group of diatoms, reveals the evolutionary specialization of diatoms from phago-mixotrophs to photoautotrophs.</title>
        <authorList>
            <person name="Ban H."/>
            <person name="Sato S."/>
            <person name="Yoshikawa S."/>
            <person name="Kazumasa Y."/>
            <person name="Nakamura Y."/>
            <person name="Ichinomiya M."/>
            <person name="Saitoh K."/>
            <person name="Sato N."/>
            <person name="Blanc-Mathieu R."/>
            <person name="Endo H."/>
            <person name="Kuwata A."/>
            <person name="Ogata H."/>
        </authorList>
    </citation>
    <scope>NUCLEOTIDE SEQUENCE</scope>
</reference>
<dbReference type="EMBL" id="BRXZ01001204">
    <property type="protein sequence ID" value="GMH65239.1"/>
    <property type="molecule type" value="Genomic_DNA"/>
</dbReference>
<dbReference type="PANTHER" id="PTHR48014">
    <property type="entry name" value="SERINE/THREONINE-PROTEIN KINASE FRAY2"/>
    <property type="match status" value="1"/>
</dbReference>
<dbReference type="GO" id="GO:0043539">
    <property type="term" value="F:protein serine/threonine kinase activator activity"/>
    <property type="evidence" value="ECO:0007669"/>
    <property type="project" value="InterPro"/>
</dbReference>
<dbReference type="GO" id="GO:0005524">
    <property type="term" value="F:ATP binding"/>
    <property type="evidence" value="ECO:0007669"/>
    <property type="project" value="InterPro"/>
</dbReference>
<feature type="region of interest" description="Disordered" evidence="2">
    <location>
        <begin position="1"/>
        <end position="28"/>
    </location>
</feature>
<dbReference type="InterPro" id="IPR000719">
    <property type="entry name" value="Prot_kinase_dom"/>
</dbReference>
<dbReference type="GO" id="GO:0004672">
    <property type="term" value="F:protein kinase activity"/>
    <property type="evidence" value="ECO:0007669"/>
    <property type="project" value="InterPro"/>
</dbReference>
<feature type="domain" description="Protein kinase" evidence="3">
    <location>
        <begin position="38"/>
        <end position="281"/>
    </location>
</feature>
<evidence type="ECO:0000256" key="1">
    <source>
        <dbReference type="ARBA" id="ARBA00008874"/>
    </source>
</evidence>
<evidence type="ECO:0000313" key="5">
    <source>
        <dbReference type="Proteomes" id="UP001165082"/>
    </source>
</evidence>
<dbReference type="AlphaFoldDB" id="A0A9W7E246"/>
<dbReference type="SMART" id="SM00220">
    <property type="entry name" value="S_TKc"/>
    <property type="match status" value="1"/>
</dbReference>
<dbReference type="PANTHER" id="PTHR48014:SF21">
    <property type="entry name" value="SERINE_THREONINE-PROTEIN KINASE FRAY2"/>
    <property type="match status" value="1"/>
</dbReference>
<accession>A0A9W7E246</accession>
<dbReference type="OrthoDB" id="8693905at2759"/>
<dbReference type="InterPro" id="IPR011009">
    <property type="entry name" value="Kinase-like_dom_sf"/>
</dbReference>
<name>A0A9W7E246_9STRA</name>
<dbReference type="Pfam" id="PF00069">
    <property type="entry name" value="Pkinase"/>
    <property type="match status" value="1"/>
</dbReference>
<keyword evidence="5" id="KW-1185">Reference proteome</keyword>
<protein>
    <recommendedName>
        <fullName evidence="3">Protein kinase domain-containing protein</fullName>
    </recommendedName>
</protein>
<comment type="similarity">
    <text evidence="1">Belongs to the protein kinase superfamily. STE Ser/Thr protein kinase family. STE20 subfamily.</text>
</comment>
<evidence type="ECO:0000259" key="3">
    <source>
        <dbReference type="PROSITE" id="PS50011"/>
    </source>
</evidence>
<feature type="region of interest" description="Disordered" evidence="2">
    <location>
        <begin position="63"/>
        <end position="82"/>
    </location>
</feature>
<feature type="non-terminal residue" evidence="4">
    <location>
        <position position="281"/>
    </location>
</feature>